<dbReference type="SUPFAM" id="SSF49493">
    <property type="entry name" value="HSP40/DnaJ peptide-binding domain"/>
    <property type="match status" value="2"/>
</dbReference>
<dbReference type="CDD" id="cd06257">
    <property type="entry name" value="DnaJ"/>
    <property type="match status" value="1"/>
</dbReference>
<dbReference type="GO" id="GO:0051087">
    <property type="term" value="F:protein-folding chaperone binding"/>
    <property type="evidence" value="ECO:0007669"/>
    <property type="project" value="TreeGrafter"/>
</dbReference>
<evidence type="ECO:0000313" key="3">
    <source>
        <dbReference type="EMBL" id="CAD7697242.1"/>
    </source>
</evidence>
<dbReference type="Pfam" id="PF00226">
    <property type="entry name" value="DnaJ"/>
    <property type="match status" value="1"/>
</dbReference>
<proteinExistence type="predicted"/>
<dbReference type="Gene3D" id="2.60.260.20">
    <property type="entry name" value="Urease metallochaperone UreE, N-terminal domain"/>
    <property type="match status" value="2"/>
</dbReference>
<dbReference type="GO" id="GO:0005829">
    <property type="term" value="C:cytosol"/>
    <property type="evidence" value="ECO:0007669"/>
    <property type="project" value="TreeGrafter"/>
</dbReference>
<dbReference type="Pfam" id="PF01556">
    <property type="entry name" value="DnaJ_C"/>
    <property type="match status" value="1"/>
</dbReference>
<dbReference type="OrthoDB" id="550424at2759"/>
<dbReference type="GO" id="GO:0051082">
    <property type="term" value="F:unfolded protein binding"/>
    <property type="evidence" value="ECO:0007669"/>
    <property type="project" value="InterPro"/>
</dbReference>
<dbReference type="EMBL" id="CAJHUC010000632">
    <property type="protein sequence ID" value="CAD7697242.1"/>
    <property type="molecule type" value="Genomic_DNA"/>
</dbReference>
<dbReference type="Proteomes" id="UP000708148">
    <property type="component" value="Unassembled WGS sequence"/>
</dbReference>
<dbReference type="GO" id="GO:0006457">
    <property type="term" value="P:protein folding"/>
    <property type="evidence" value="ECO:0007669"/>
    <property type="project" value="InterPro"/>
</dbReference>
<dbReference type="InterPro" id="IPR036869">
    <property type="entry name" value="J_dom_sf"/>
</dbReference>
<dbReference type="InterPro" id="IPR018253">
    <property type="entry name" value="DnaJ_domain_CS"/>
</dbReference>
<dbReference type="PANTHER" id="PTHR24078">
    <property type="entry name" value="DNAJ HOMOLOG SUBFAMILY C MEMBER"/>
    <property type="match status" value="1"/>
</dbReference>
<reference evidence="3" key="1">
    <citation type="submission" date="2020-12" db="EMBL/GenBank/DDBJ databases">
        <authorList>
            <person name="Iha C."/>
        </authorList>
    </citation>
    <scope>NUCLEOTIDE SEQUENCE</scope>
</reference>
<dbReference type="InterPro" id="IPR002939">
    <property type="entry name" value="DnaJ_C"/>
</dbReference>
<protein>
    <recommendedName>
        <fullName evidence="2">J domain-containing protein</fullName>
    </recommendedName>
</protein>
<dbReference type="AlphaFoldDB" id="A0A8S1ITB7"/>
<name>A0A8S1ITB7_9CHLO</name>
<dbReference type="SUPFAM" id="SSF46565">
    <property type="entry name" value="Chaperone J-domain"/>
    <property type="match status" value="1"/>
</dbReference>
<dbReference type="FunFam" id="2.60.260.20:FF:000002">
    <property type="entry name" value="Dnaj homolog subfamily b member"/>
    <property type="match status" value="1"/>
</dbReference>
<dbReference type="FunFam" id="1.10.287.110:FF:000106">
    <property type="entry name" value="Putative heat shock protein-like protein"/>
    <property type="match status" value="1"/>
</dbReference>
<dbReference type="PROSITE" id="PS00636">
    <property type="entry name" value="DNAJ_1"/>
    <property type="match status" value="1"/>
</dbReference>
<dbReference type="PROSITE" id="PS50076">
    <property type="entry name" value="DNAJ_2"/>
    <property type="match status" value="1"/>
</dbReference>
<dbReference type="SMART" id="SM00271">
    <property type="entry name" value="DnaJ"/>
    <property type="match status" value="1"/>
</dbReference>
<sequence length="340" mass="37562">MGKDYYKVLGVPRDATDDQLKKAYRKLALKWHPDRSTENKKQAEEKFKEIGEAYEVLSDPQKKEIYDRLGEEGIKNGMGGMPGGGPFAYTPSAAEDIFRQFFGSMDPMDGVFGGAGPSARPGGFSFGRSGFPGFSFGPSGCEGCGNARGGRCSSGQRRRKPDPIVTHVKCTLEELYNGTTKKMRITRSVMDRSSMKRMPLQDILEIQVKPGWKKGTKITFEEKGDEEPGMAPADVVFVLEEKPHNTFTRQGDDLVYTQKTSLLDALCGSTVRFTHLDGGVRTYTLTEPMGPGRTKLIRGEGMPNSKTGRKGDLIIQLEVEFPRQLSAQQKEGLRRILGDA</sequence>
<dbReference type="InterPro" id="IPR001623">
    <property type="entry name" value="DnaJ_domain"/>
</dbReference>
<evidence type="ECO:0000313" key="4">
    <source>
        <dbReference type="Proteomes" id="UP000708148"/>
    </source>
</evidence>
<keyword evidence="1" id="KW-0143">Chaperone</keyword>
<dbReference type="PRINTS" id="PR00625">
    <property type="entry name" value="JDOMAIN"/>
</dbReference>
<dbReference type="InterPro" id="IPR008971">
    <property type="entry name" value="HSP40/DnaJ_pept-bd"/>
</dbReference>
<dbReference type="PANTHER" id="PTHR24078:SF553">
    <property type="entry name" value="DNAJ HOMOLOG SUBFAMILY B MEMBER 5"/>
    <property type="match status" value="1"/>
</dbReference>
<dbReference type="Gene3D" id="1.10.287.110">
    <property type="entry name" value="DnaJ domain"/>
    <property type="match status" value="1"/>
</dbReference>
<evidence type="ECO:0000259" key="2">
    <source>
        <dbReference type="PROSITE" id="PS50076"/>
    </source>
</evidence>
<gene>
    <name evidence="3" type="ORF">OSTQU699_LOCUS2603</name>
</gene>
<organism evidence="3 4">
    <name type="scientific">Ostreobium quekettii</name>
    <dbReference type="NCBI Taxonomy" id="121088"/>
    <lineage>
        <taxon>Eukaryota</taxon>
        <taxon>Viridiplantae</taxon>
        <taxon>Chlorophyta</taxon>
        <taxon>core chlorophytes</taxon>
        <taxon>Ulvophyceae</taxon>
        <taxon>TCBD clade</taxon>
        <taxon>Bryopsidales</taxon>
        <taxon>Ostreobineae</taxon>
        <taxon>Ostreobiaceae</taxon>
        <taxon>Ostreobium</taxon>
    </lineage>
</organism>
<accession>A0A8S1ITB7</accession>
<dbReference type="FunFam" id="2.60.260.20:FF:000013">
    <property type="entry name" value="DnaJ subfamily B member 11"/>
    <property type="match status" value="1"/>
</dbReference>
<keyword evidence="4" id="KW-1185">Reference proteome</keyword>
<dbReference type="CDD" id="cd10747">
    <property type="entry name" value="DnaJ_C"/>
    <property type="match status" value="1"/>
</dbReference>
<feature type="domain" description="J" evidence="2">
    <location>
        <begin position="4"/>
        <end position="70"/>
    </location>
</feature>
<evidence type="ECO:0000256" key="1">
    <source>
        <dbReference type="ARBA" id="ARBA00023186"/>
    </source>
</evidence>
<comment type="caution">
    <text evidence="3">The sequence shown here is derived from an EMBL/GenBank/DDBJ whole genome shotgun (WGS) entry which is preliminary data.</text>
</comment>
<dbReference type="InterPro" id="IPR051339">
    <property type="entry name" value="DnaJ_subfamily_B"/>
</dbReference>